<dbReference type="Pfam" id="PF07992">
    <property type="entry name" value="Pyr_redox_2"/>
    <property type="match status" value="1"/>
</dbReference>
<evidence type="ECO:0000256" key="3">
    <source>
        <dbReference type="ARBA" id="ARBA00022827"/>
    </source>
</evidence>
<keyword evidence="4" id="KW-0560">Oxidoreductase</keyword>
<dbReference type="GO" id="GO:0004174">
    <property type="term" value="F:electron-transferring-flavoprotein dehydrogenase activity"/>
    <property type="evidence" value="ECO:0007669"/>
    <property type="project" value="TreeGrafter"/>
</dbReference>
<evidence type="ECO:0000313" key="6">
    <source>
        <dbReference type="EMBL" id="PYH87563.1"/>
    </source>
</evidence>
<sequence length="398" mass="41720">MPTIVILGASFAGLPLSHTLLAHNRNTTNPSQKIKLILINPTPTFYWAIAAPRILTKPTFFSPDQYLLPIEAGFKAYSPDEFEFVLGRATSIDSTTKHVSVALVDGKAGGEVRNIGYDSLVLATGCAPKATAEISQLGDGESTGEVFPFKSPVGADDTQTAIEAAQRIIAGAKKVVIGGAGPIGIETAGEFADLVSERGVEVTVVSGTERVLSMLKPGASSAAEAALVGKGVRVVRGRKVASVSVNEAAGGGKYIVHLDNGDTIDTDIYIPTTGVVPNNEYIPPAALDPYGWVRVDKELRVEGLEGVYAAGDITMHSQRLAFKAGEMAVVVGANLIADVVGAGKRKTYEQGTSILMLVPIGAGSGTGQMFGWVPWACLVRLVKGRDFLVGRARQVVFG</sequence>
<protein>
    <submittedName>
        <fullName evidence="6">FAD/NAD(P)-binding domain-containing protein</fullName>
    </submittedName>
</protein>
<evidence type="ECO:0000313" key="7">
    <source>
        <dbReference type="Proteomes" id="UP000247810"/>
    </source>
</evidence>
<dbReference type="GO" id="GO:0005737">
    <property type="term" value="C:cytoplasm"/>
    <property type="evidence" value="ECO:0007669"/>
    <property type="project" value="TreeGrafter"/>
</dbReference>
<evidence type="ECO:0000256" key="1">
    <source>
        <dbReference type="ARBA" id="ARBA00006442"/>
    </source>
</evidence>
<dbReference type="EMBL" id="KZ826214">
    <property type="protein sequence ID" value="PYH87563.1"/>
    <property type="molecule type" value="Genomic_DNA"/>
</dbReference>
<dbReference type="Proteomes" id="UP000247810">
    <property type="component" value="Unassembled WGS sequence"/>
</dbReference>
<reference evidence="6 7" key="1">
    <citation type="submission" date="2018-02" db="EMBL/GenBank/DDBJ databases">
        <title>The genomes of Aspergillus section Nigri reveals drivers in fungal speciation.</title>
        <authorList>
            <consortium name="DOE Joint Genome Institute"/>
            <person name="Vesth T.C."/>
            <person name="Nybo J."/>
            <person name="Theobald S."/>
            <person name="Brandl J."/>
            <person name="Frisvad J.C."/>
            <person name="Nielsen K.F."/>
            <person name="Lyhne E.K."/>
            <person name="Kogle M.E."/>
            <person name="Kuo A."/>
            <person name="Riley R."/>
            <person name="Clum A."/>
            <person name="Nolan M."/>
            <person name="Lipzen A."/>
            <person name="Salamov A."/>
            <person name="Henrissat B."/>
            <person name="Wiebenga A."/>
            <person name="De vries R.P."/>
            <person name="Grigoriev I.V."/>
            <person name="Mortensen U.H."/>
            <person name="Andersen M.R."/>
            <person name="Baker S.E."/>
        </authorList>
    </citation>
    <scope>NUCLEOTIDE SEQUENCE [LARGE SCALE GENOMIC DNA]</scope>
    <source>
        <strain evidence="6 7">CBS 707.79</strain>
    </source>
</reference>
<feature type="domain" description="FAD/NAD(P)-binding" evidence="5">
    <location>
        <begin position="3"/>
        <end position="327"/>
    </location>
</feature>
<dbReference type="PRINTS" id="PR00411">
    <property type="entry name" value="PNDRDTASEI"/>
</dbReference>
<keyword evidence="2" id="KW-0285">Flavoprotein</keyword>
<dbReference type="Gene3D" id="3.50.50.100">
    <property type="match status" value="1"/>
</dbReference>
<dbReference type="PANTHER" id="PTHR43735:SF3">
    <property type="entry name" value="FERROPTOSIS SUPPRESSOR PROTEIN 1"/>
    <property type="match status" value="1"/>
</dbReference>
<dbReference type="OrthoDB" id="202203at2759"/>
<comment type="similarity">
    <text evidence="1">Belongs to the FAD-dependent oxidoreductase family.</text>
</comment>
<dbReference type="InterPro" id="IPR036188">
    <property type="entry name" value="FAD/NAD-bd_sf"/>
</dbReference>
<dbReference type="VEuPathDB" id="FungiDB:BO71DRAFT_367095"/>
<dbReference type="SUPFAM" id="SSF51905">
    <property type="entry name" value="FAD/NAD(P)-binding domain"/>
    <property type="match status" value="1"/>
</dbReference>
<dbReference type="PRINTS" id="PR00368">
    <property type="entry name" value="FADPNR"/>
</dbReference>
<proteinExistence type="inferred from homology"/>
<accession>A0A319D930</accession>
<evidence type="ECO:0000259" key="5">
    <source>
        <dbReference type="Pfam" id="PF07992"/>
    </source>
</evidence>
<keyword evidence="3" id="KW-0274">FAD</keyword>
<dbReference type="AlphaFoldDB" id="A0A319D930"/>
<dbReference type="PANTHER" id="PTHR43735">
    <property type="entry name" value="APOPTOSIS-INDUCING FACTOR 1"/>
    <property type="match status" value="1"/>
</dbReference>
<organism evidence="6 7">
    <name type="scientific">Aspergillus ellipticus CBS 707.79</name>
    <dbReference type="NCBI Taxonomy" id="1448320"/>
    <lineage>
        <taxon>Eukaryota</taxon>
        <taxon>Fungi</taxon>
        <taxon>Dikarya</taxon>
        <taxon>Ascomycota</taxon>
        <taxon>Pezizomycotina</taxon>
        <taxon>Eurotiomycetes</taxon>
        <taxon>Eurotiomycetidae</taxon>
        <taxon>Eurotiales</taxon>
        <taxon>Aspergillaceae</taxon>
        <taxon>Aspergillus</taxon>
        <taxon>Aspergillus subgen. Circumdati</taxon>
    </lineage>
</organism>
<keyword evidence="7" id="KW-1185">Reference proteome</keyword>
<gene>
    <name evidence="6" type="ORF">BO71DRAFT_367095</name>
</gene>
<dbReference type="InterPro" id="IPR023753">
    <property type="entry name" value="FAD/NAD-binding_dom"/>
</dbReference>
<evidence type="ECO:0000256" key="2">
    <source>
        <dbReference type="ARBA" id="ARBA00022630"/>
    </source>
</evidence>
<name>A0A319D930_9EURO</name>
<evidence type="ECO:0000256" key="4">
    <source>
        <dbReference type="ARBA" id="ARBA00023002"/>
    </source>
</evidence>
<dbReference type="STRING" id="1448320.A0A319D930"/>
<dbReference type="GO" id="GO:0050660">
    <property type="term" value="F:flavin adenine dinucleotide binding"/>
    <property type="evidence" value="ECO:0007669"/>
    <property type="project" value="TreeGrafter"/>
</dbReference>